<dbReference type="InterPro" id="IPR001077">
    <property type="entry name" value="COMT_C"/>
</dbReference>
<evidence type="ECO:0000313" key="5">
    <source>
        <dbReference type="EMBL" id="KAK4214366.1"/>
    </source>
</evidence>
<evidence type="ECO:0000256" key="2">
    <source>
        <dbReference type="ARBA" id="ARBA00022679"/>
    </source>
</evidence>
<evidence type="ECO:0000256" key="3">
    <source>
        <dbReference type="ARBA" id="ARBA00022691"/>
    </source>
</evidence>
<dbReference type="InterPro" id="IPR016461">
    <property type="entry name" value="COMT-like"/>
</dbReference>
<keyword evidence="2" id="KW-0808">Transferase</keyword>
<proteinExistence type="predicted"/>
<dbReference type="PROSITE" id="PS51683">
    <property type="entry name" value="SAM_OMT_II"/>
    <property type="match status" value="1"/>
</dbReference>
<dbReference type="InterPro" id="IPR036388">
    <property type="entry name" value="WH-like_DNA-bd_sf"/>
</dbReference>
<name>A0AAN6YAH5_9PEZI</name>
<evidence type="ECO:0000259" key="4">
    <source>
        <dbReference type="Pfam" id="PF00891"/>
    </source>
</evidence>
<dbReference type="PANTHER" id="PTHR43712:SF12">
    <property type="entry name" value="STERIGMATOCYSTIN 8-O-METHYLTRANSFERASE"/>
    <property type="match status" value="1"/>
</dbReference>
<reference evidence="5" key="1">
    <citation type="journal article" date="2023" name="Mol. Phylogenet. Evol.">
        <title>Genome-scale phylogeny and comparative genomics of the fungal order Sordariales.</title>
        <authorList>
            <person name="Hensen N."/>
            <person name="Bonometti L."/>
            <person name="Westerberg I."/>
            <person name="Brannstrom I.O."/>
            <person name="Guillou S."/>
            <person name="Cros-Aarteil S."/>
            <person name="Calhoun S."/>
            <person name="Haridas S."/>
            <person name="Kuo A."/>
            <person name="Mondo S."/>
            <person name="Pangilinan J."/>
            <person name="Riley R."/>
            <person name="LaButti K."/>
            <person name="Andreopoulos B."/>
            <person name="Lipzen A."/>
            <person name="Chen C."/>
            <person name="Yan M."/>
            <person name="Daum C."/>
            <person name="Ng V."/>
            <person name="Clum A."/>
            <person name="Steindorff A."/>
            <person name="Ohm R.A."/>
            <person name="Martin F."/>
            <person name="Silar P."/>
            <person name="Natvig D.O."/>
            <person name="Lalanne C."/>
            <person name="Gautier V."/>
            <person name="Ament-Velasquez S.L."/>
            <person name="Kruys A."/>
            <person name="Hutchinson M.I."/>
            <person name="Powell A.J."/>
            <person name="Barry K."/>
            <person name="Miller A.N."/>
            <person name="Grigoriev I.V."/>
            <person name="Debuchy R."/>
            <person name="Gladieux P."/>
            <person name="Hiltunen Thoren M."/>
            <person name="Johannesson H."/>
        </authorList>
    </citation>
    <scope>NUCLEOTIDE SEQUENCE</scope>
    <source>
        <strain evidence="5">PSN293</strain>
    </source>
</reference>
<protein>
    <submittedName>
        <fullName evidence="5">O-methyltransferase-domain-containing protein</fullName>
    </submittedName>
</protein>
<dbReference type="Pfam" id="PF00891">
    <property type="entry name" value="Methyltransf_2"/>
    <property type="match status" value="1"/>
</dbReference>
<dbReference type="Proteomes" id="UP001301769">
    <property type="component" value="Unassembled WGS sequence"/>
</dbReference>
<feature type="domain" description="O-methyltransferase C-terminal" evidence="4">
    <location>
        <begin position="196"/>
        <end position="403"/>
    </location>
</feature>
<dbReference type="Gene3D" id="3.40.50.150">
    <property type="entry name" value="Vaccinia Virus protein VP39"/>
    <property type="match status" value="1"/>
</dbReference>
<accession>A0AAN6YAH5</accession>
<dbReference type="EMBL" id="MU858095">
    <property type="protein sequence ID" value="KAK4214366.1"/>
    <property type="molecule type" value="Genomic_DNA"/>
</dbReference>
<keyword evidence="3" id="KW-0949">S-adenosyl-L-methionine</keyword>
<dbReference type="InterPro" id="IPR036390">
    <property type="entry name" value="WH_DNA-bd_sf"/>
</dbReference>
<dbReference type="Gene3D" id="1.10.10.10">
    <property type="entry name" value="Winged helix-like DNA-binding domain superfamily/Winged helix DNA-binding domain"/>
    <property type="match status" value="1"/>
</dbReference>
<keyword evidence="1" id="KW-0489">Methyltransferase</keyword>
<reference evidence="5" key="2">
    <citation type="submission" date="2023-05" db="EMBL/GenBank/DDBJ databases">
        <authorList>
            <consortium name="Lawrence Berkeley National Laboratory"/>
            <person name="Steindorff A."/>
            <person name="Hensen N."/>
            <person name="Bonometti L."/>
            <person name="Westerberg I."/>
            <person name="Brannstrom I.O."/>
            <person name="Guillou S."/>
            <person name="Cros-Aarteil S."/>
            <person name="Calhoun S."/>
            <person name="Haridas S."/>
            <person name="Kuo A."/>
            <person name="Mondo S."/>
            <person name="Pangilinan J."/>
            <person name="Riley R."/>
            <person name="Labutti K."/>
            <person name="Andreopoulos B."/>
            <person name="Lipzen A."/>
            <person name="Chen C."/>
            <person name="Yanf M."/>
            <person name="Daum C."/>
            <person name="Ng V."/>
            <person name="Clum A."/>
            <person name="Ohm R."/>
            <person name="Martin F."/>
            <person name="Silar P."/>
            <person name="Natvig D."/>
            <person name="Lalanne C."/>
            <person name="Gautier V."/>
            <person name="Ament-Velasquez S.L."/>
            <person name="Kruys A."/>
            <person name="Hutchinson M.I."/>
            <person name="Powell A.J."/>
            <person name="Barry K."/>
            <person name="Miller A.N."/>
            <person name="Grigoriev I.V."/>
            <person name="Debuchy R."/>
            <person name="Gladieux P."/>
            <person name="Thoren M.H."/>
            <person name="Johannesson H."/>
        </authorList>
    </citation>
    <scope>NUCLEOTIDE SEQUENCE</scope>
    <source>
        <strain evidence="5">PSN293</strain>
    </source>
</reference>
<comment type="caution">
    <text evidence="5">The sequence shown here is derived from an EMBL/GenBank/DDBJ whole genome shotgun (WGS) entry which is preliminary data.</text>
</comment>
<organism evidence="5 6">
    <name type="scientific">Rhypophila decipiens</name>
    <dbReference type="NCBI Taxonomy" id="261697"/>
    <lineage>
        <taxon>Eukaryota</taxon>
        <taxon>Fungi</taxon>
        <taxon>Dikarya</taxon>
        <taxon>Ascomycota</taxon>
        <taxon>Pezizomycotina</taxon>
        <taxon>Sordariomycetes</taxon>
        <taxon>Sordariomycetidae</taxon>
        <taxon>Sordariales</taxon>
        <taxon>Naviculisporaceae</taxon>
        <taxon>Rhypophila</taxon>
    </lineage>
</organism>
<evidence type="ECO:0000256" key="1">
    <source>
        <dbReference type="ARBA" id="ARBA00022603"/>
    </source>
</evidence>
<gene>
    <name evidence="5" type="ORF">QBC37DRAFT_472738</name>
</gene>
<dbReference type="SUPFAM" id="SSF46785">
    <property type="entry name" value="Winged helix' DNA-binding domain"/>
    <property type="match status" value="1"/>
</dbReference>
<dbReference type="GO" id="GO:0008171">
    <property type="term" value="F:O-methyltransferase activity"/>
    <property type="evidence" value="ECO:0007669"/>
    <property type="project" value="InterPro"/>
</dbReference>
<dbReference type="PANTHER" id="PTHR43712">
    <property type="entry name" value="PUTATIVE (AFU_ORTHOLOGUE AFUA_4G14580)-RELATED"/>
    <property type="match status" value="1"/>
</dbReference>
<evidence type="ECO:0000313" key="6">
    <source>
        <dbReference type="Proteomes" id="UP001301769"/>
    </source>
</evidence>
<dbReference type="AlphaFoldDB" id="A0AAN6YAH5"/>
<dbReference type="GO" id="GO:0032259">
    <property type="term" value="P:methylation"/>
    <property type="evidence" value="ECO:0007669"/>
    <property type="project" value="UniProtKB-KW"/>
</dbReference>
<dbReference type="SUPFAM" id="SSF53335">
    <property type="entry name" value="S-adenosyl-L-methionine-dependent methyltransferases"/>
    <property type="match status" value="1"/>
</dbReference>
<dbReference type="InterPro" id="IPR029063">
    <property type="entry name" value="SAM-dependent_MTases_sf"/>
</dbReference>
<sequence length="432" mass="48187">MGSIEQNKGAVSKLLAQVQEGTTKYLEYFSSLSLPEPSYEEGDHLDPMKPLPVEVQAARDLAVEAADELQHLLLGPMGLLLEAPGDQYYMVALQYIYRYQIHKHVPMSPPGAETTFEAIAAAANLPATDVARFMRIATSRHVFREPRKGVVTHTAASLHLAMNPMLEAWIVNIAEQFWTSVSRTVDATEKWPGSEEPNQSGYSLAHGTYENPFDLIKRDDAVHKRFVDAMSFSHMHSSFSVEHLLNGYDFSSAKTVVDVGGSQGAVATALAKRFPTIEQIIVQDLPDTVSGLEASLPTDLKPKIKGMPHDFLTPQPYKGADIYLFRWILHDWSDKYCVQILRSLIPALKKGAKVLVNDVCIPEPGQLSVKADRVLRFMDISMKAFNNARERDAEDWVRLFARADERFKFVGITVPQGARMAIMQAEWVGEDA</sequence>
<keyword evidence="6" id="KW-1185">Reference proteome</keyword>